<accession>A0A9N9CXG3</accession>
<comment type="caution">
    <text evidence="1">The sequence shown here is derived from an EMBL/GenBank/DDBJ whole genome shotgun (WGS) entry which is preliminary data.</text>
</comment>
<dbReference type="EMBL" id="CAJVPP010003031">
    <property type="protein sequence ID" value="CAG8618712.1"/>
    <property type="molecule type" value="Genomic_DNA"/>
</dbReference>
<name>A0A9N9CXG3_FUNMO</name>
<sequence>MLENERVRIEQVHYVPNVNILVLEAGPQNSQINDIHTFPSA</sequence>
<gene>
    <name evidence="1" type="ORF">FMOSSE_LOCUS9858</name>
</gene>
<proteinExistence type="predicted"/>
<reference evidence="1" key="1">
    <citation type="submission" date="2021-06" db="EMBL/GenBank/DDBJ databases">
        <authorList>
            <person name="Kallberg Y."/>
            <person name="Tangrot J."/>
            <person name="Rosling A."/>
        </authorList>
    </citation>
    <scope>NUCLEOTIDE SEQUENCE</scope>
    <source>
        <strain evidence="1">87-6 pot B 2015</strain>
    </source>
</reference>
<protein>
    <submittedName>
        <fullName evidence="1">12218_t:CDS:1</fullName>
    </submittedName>
</protein>
<organism evidence="1 2">
    <name type="scientific">Funneliformis mosseae</name>
    <name type="common">Endomycorrhizal fungus</name>
    <name type="synonym">Glomus mosseae</name>
    <dbReference type="NCBI Taxonomy" id="27381"/>
    <lineage>
        <taxon>Eukaryota</taxon>
        <taxon>Fungi</taxon>
        <taxon>Fungi incertae sedis</taxon>
        <taxon>Mucoromycota</taxon>
        <taxon>Glomeromycotina</taxon>
        <taxon>Glomeromycetes</taxon>
        <taxon>Glomerales</taxon>
        <taxon>Glomeraceae</taxon>
        <taxon>Funneliformis</taxon>
    </lineage>
</organism>
<dbReference type="Proteomes" id="UP000789375">
    <property type="component" value="Unassembled WGS sequence"/>
</dbReference>
<evidence type="ECO:0000313" key="1">
    <source>
        <dbReference type="EMBL" id="CAG8618712.1"/>
    </source>
</evidence>
<keyword evidence="2" id="KW-1185">Reference proteome</keyword>
<dbReference type="AlphaFoldDB" id="A0A9N9CXG3"/>
<evidence type="ECO:0000313" key="2">
    <source>
        <dbReference type="Proteomes" id="UP000789375"/>
    </source>
</evidence>